<evidence type="ECO:0000256" key="3">
    <source>
        <dbReference type="ARBA" id="ARBA00006402"/>
    </source>
</evidence>
<keyword evidence="5 12" id="KW-0597">Phosphoprotein</keyword>
<evidence type="ECO:0000256" key="12">
    <source>
        <dbReference type="PROSITE-ProRule" id="PRU00169"/>
    </source>
</evidence>
<dbReference type="AlphaFoldDB" id="A0A239ARS2"/>
<name>A0A239ARS2_9ACTN</name>
<comment type="catalytic activity">
    <reaction evidence="1">
        <text>ATP + protein L-histidine = ADP + protein N-phospho-L-histidine.</text>
        <dbReference type="EC" id="2.7.13.3"/>
    </reaction>
</comment>
<feature type="modified residue" description="4-aspartylphosphate" evidence="12">
    <location>
        <position position="1128"/>
    </location>
</feature>
<feature type="region of interest" description="Disordered" evidence="14">
    <location>
        <begin position="1"/>
        <end position="32"/>
    </location>
</feature>
<dbReference type="PANTHER" id="PTHR45339:SF1">
    <property type="entry name" value="HYBRID SIGNAL TRANSDUCTION HISTIDINE KINASE J"/>
    <property type="match status" value="1"/>
</dbReference>
<dbReference type="InterPro" id="IPR011006">
    <property type="entry name" value="CheY-like_superfamily"/>
</dbReference>
<dbReference type="InterPro" id="IPR036890">
    <property type="entry name" value="HATPase_C_sf"/>
</dbReference>
<dbReference type="InterPro" id="IPR029016">
    <property type="entry name" value="GAF-like_dom_sf"/>
</dbReference>
<dbReference type="Pfam" id="PF18947">
    <property type="entry name" value="HAMP_2"/>
    <property type="match status" value="2"/>
</dbReference>
<dbReference type="Gene3D" id="1.20.120.1530">
    <property type="match status" value="4"/>
</dbReference>
<evidence type="ECO:0000259" key="15">
    <source>
        <dbReference type="PROSITE" id="PS50109"/>
    </source>
</evidence>
<dbReference type="OrthoDB" id="9810730at2"/>
<dbReference type="CDD" id="cd16922">
    <property type="entry name" value="HATPase_EvgS-ArcB-TorS-like"/>
    <property type="match status" value="1"/>
</dbReference>
<dbReference type="Pfam" id="PF00672">
    <property type="entry name" value="HAMP"/>
    <property type="match status" value="3"/>
</dbReference>
<evidence type="ECO:0000256" key="1">
    <source>
        <dbReference type="ARBA" id="ARBA00000085"/>
    </source>
</evidence>
<dbReference type="SUPFAM" id="SSF55781">
    <property type="entry name" value="GAF domain-like"/>
    <property type="match status" value="1"/>
</dbReference>
<dbReference type="InterPro" id="IPR004358">
    <property type="entry name" value="Sig_transdc_His_kin-like_C"/>
</dbReference>
<keyword evidence="9" id="KW-0472">Membrane</keyword>
<keyword evidence="13" id="KW-0175">Coiled coil</keyword>
<gene>
    <name evidence="18" type="ORF">SAMN06272737_1542</name>
</gene>
<dbReference type="CDD" id="cd17546">
    <property type="entry name" value="REC_hyHK_CKI1_RcsC-like"/>
    <property type="match status" value="1"/>
</dbReference>
<evidence type="ECO:0000259" key="17">
    <source>
        <dbReference type="PROSITE" id="PS50885"/>
    </source>
</evidence>
<dbReference type="GO" id="GO:0000155">
    <property type="term" value="F:phosphorelay sensor kinase activity"/>
    <property type="evidence" value="ECO:0007669"/>
    <property type="project" value="InterPro"/>
</dbReference>
<evidence type="ECO:0000256" key="6">
    <source>
        <dbReference type="ARBA" id="ARBA00022679"/>
    </source>
</evidence>
<keyword evidence="10" id="KW-0902">Two-component regulatory system</keyword>
<dbReference type="SMART" id="SM00388">
    <property type="entry name" value="HisKA"/>
    <property type="match status" value="1"/>
</dbReference>
<dbReference type="Pfam" id="PF00512">
    <property type="entry name" value="HisKA"/>
    <property type="match status" value="1"/>
</dbReference>
<feature type="domain" description="HAMP" evidence="17">
    <location>
        <begin position="404"/>
        <end position="456"/>
    </location>
</feature>
<dbReference type="FunFam" id="3.30.565.10:FF:000010">
    <property type="entry name" value="Sensor histidine kinase RcsC"/>
    <property type="match status" value="1"/>
</dbReference>
<dbReference type="SMART" id="SM00448">
    <property type="entry name" value="REC"/>
    <property type="match status" value="1"/>
</dbReference>
<dbReference type="Proteomes" id="UP000198403">
    <property type="component" value="Unassembled WGS sequence"/>
</dbReference>
<dbReference type="InterPro" id="IPR001789">
    <property type="entry name" value="Sig_transdc_resp-reg_receiver"/>
</dbReference>
<dbReference type="PROSITE" id="PS50110">
    <property type="entry name" value="RESPONSE_REGULATORY"/>
    <property type="match status" value="1"/>
</dbReference>
<dbReference type="InterPro" id="IPR003594">
    <property type="entry name" value="HATPase_dom"/>
</dbReference>
<evidence type="ECO:0000256" key="4">
    <source>
        <dbReference type="ARBA" id="ARBA00012438"/>
    </source>
</evidence>
<dbReference type="PANTHER" id="PTHR45339">
    <property type="entry name" value="HYBRID SIGNAL TRANSDUCTION HISTIDINE KINASE J"/>
    <property type="match status" value="1"/>
</dbReference>
<dbReference type="GO" id="GO:0005886">
    <property type="term" value="C:plasma membrane"/>
    <property type="evidence" value="ECO:0007669"/>
    <property type="project" value="UniProtKB-SubCell"/>
</dbReference>
<dbReference type="Pfam" id="PF00072">
    <property type="entry name" value="Response_reg"/>
    <property type="match status" value="1"/>
</dbReference>
<dbReference type="RefSeq" id="WP_089339037.1">
    <property type="nucleotide sequence ID" value="NZ_FZNO01000054.1"/>
</dbReference>
<evidence type="ECO:0000256" key="9">
    <source>
        <dbReference type="ARBA" id="ARBA00022989"/>
    </source>
</evidence>
<keyword evidence="6" id="KW-0808">Transferase</keyword>
<sequence length="1210" mass="128526">MTATRHARPVVPEDPRAPAEVPENAAGEDATGGDGAFLVELSQVLAQVRRGRFDVRLARREGPASEVVEQFNELVALQERHSRDLLRISRVVGREGRMSERLDEESYDGAWAGGVQAVNALIDDLAAPTAEIARVLDAVAEGDLSQHMALEIEGRRLRGEFRRIGSTVNRMVDQLSSFADEVTRVAREVGTEGRLGGQADVRGVAGTWRALTDSVNTMASNLTNQVRSISLAATAIAEGDLSRKITVSARGEVAELAETINSLTDTLRLFADEVTRVAREVGTEGRLGGQAVVPDVAGTWKNLTDAVNLMAANLTGQVRGIAQVATAVARGDLSQKITVDARGEILELKSTVNTMVDQLSSFADEVTRVAREVGIEGQLGGQAQVPNVSGTWRDLTESVNQLASNLTGQVRNIAQVTTAVARGDLSQKITVDARGEILELKSTVNTMVDQLSSFADEVTRVAREVGTEGKLGGQAQVRGVSGTWRDLTESVNQLAGTLTTQLRAISAVSTAVARGDLTQQIQVAALGEVAELKDNINQMIAALRETTAENAGQGWLDSNLARIGGLLQGQRDLGDVGQMIMEEVAPLVGAQVGTFFLAADPGDLAEASAPARWVMCAGYAVPLQDPPQEYRFGEGLVGQAAMSKQSIVVTELPLGYLDVRSGTGTAAAGAIVVLPVLFEGESLGVIELGATTPFSALHLTFLERLVTTIGVALATIQAGRRTEQLLAQSQRLTTELQDQSAELQRTNAELEEKALQLSEQNRNVELKNMEIDAARRGVEEKAQQLALANQYKSEFLANMSHELRTPLNSLLLLSRLLADNRDSNLTPKQTEFATTIHASATELLRLIEDILDLSKIEAGRVDIHPAPVQLADVCADVEQAFGVQAEDKGLELRVETTAEVPATITTDAQRLQQILRNLLANALKFTDAGSVTLEVGLAPPRTLHGVPSLDRARSVVSFAVRDTGIGIPGEKLAMIFEAFQQADGTTSRKYGGTGLGLSISKELAGLLGGKITVSSEPGAGSVFTLLLPNESPAVTTASSGVPAGPPTVPPSESVERGEPILRATSSTVHPVPDLSGTTVLIVDDDVRNVFALTSALEMHGLEVLYADNGLDGIALLGEHPEVEIVLMDAMMPDLDGNATTRRIRALPQWRELPIVFLTAKAMPGDRESSLAAGASDYVTKPVDLDELLAIMASWVTGDGSAIAHDVGAPA</sequence>
<dbReference type="Pfam" id="PF13185">
    <property type="entry name" value="GAF_2"/>
    <property type="match status" value="1"/>
</dbReference>
<comment type="subcellular location">
    <subcellularLocation>
        <location evidence="2">Cell membrane</location>
    </subcellularLocation>
</comment>
<dbReference type="SMART" id="SM00065">
    <property type="entry name" value="GAF"/>
    <property type="match status" value="1"/>
</dbReference>
<feature type="coiled-coil region" evidence="13">
    <location>
        <begin position="722"/>
        <end position="767"/>
    </location>
</feature>
<dbReference type="SUPFAM" id="SSF55874">
    <property type="entry name" value="ATPase domain of HSP90 chaperone/DNA topoisomerase II/histidine kinase"/>
    <property type="match status" value="1"/>
</dbReference>
<dbReference type="CDD" id="cd00082">
    <property type="entry name" value="HisKA"/>
    <property type="match status" value="1"/>
</dbReference>
<feature type="region of interest" description="Disordered" evidence="14">
    <location>
        <begin position="1034"/>
        <end position="1054"/>
    </location>
</feature>
<dbReference type="InterPro" id="IPR003661">
    <property type="entry name" value="HisK_dim/P_dom"/>
</dbReference>
<protein>
    <recommendedName>
        <fullName evidence="11">Circadian input-output histidine kinase CikA</fullName>
        <ecNumber evidence="4">2.7.13.3</ecNumber>
    </recommendedName>
</protein>
<dbReference type="InterPro" id="IPR003660">
    <property type="entry name" value="HAMP_dom"/>
</dbReference>
<dbReference type="EC" id="2.7.13.3" evidence="4"/>
<comment type="similarity">
    <text evidence="3">In the N-terminal section; belongs to the phytochrome family.</text>
</comment>
<dbReference type="PROSITE" id="PS50109">
    <property type="entry name" value="HIS_KIN"/>
    <property type="match status" value="1"/>
</dbReference>
<evidence type="ECO:0000256" key="13">
    <source>
        <dbReference type="SAM" id="Coils"/>
    </source>
</evidence>
<feature type="domain" description="HAMP" evidence="17">
    <location>
        <begin position="123"/>
        <end position="180"/>
    </location>
</feature>
<dbReference type="InterPro" id="IPR003018">
    <property type="entry name" value="GAF"/>
</dbReference>
<keyword evidence="7" id="KW-0812">Transmembrane</keyword>
<evidence type="ECO:0000313" key="19">
    <source>
        <dbReference type="Proteomes" id="UP000198403"/>
    </source>
</evidence>
<accession>A0A239ARS2</accession>
<evidence type="ECO:0000256" key="7">
    <source>
        <dbReference type="ARBA" id="ARBA00022692"/>
    </source>
</evidence>
<feature type="domain" description="Response regulatory" evidence="16">
    <location>
        <begin position="1078"/>
        <end position="1195"/>
    </location>
</feature>
<dbReference type="Pfam" id="PF02518">
    <property type="entry name" value="HATPase_c"/>
    <property type="match status" value="1"/>
</dbReference>
<dbReference type="Gene3D" id="1.10.287.130">
    <property type="match status" value="1"/>
</dbReference>
<evidence type="ECO:0000256" key="8">
    <source>
        <dbReference type="ARBA" id="ARBA00022777"/>
    </source>
</evidence>
<evidence type="ECO:0000256" key="2">
    <source>
        <dbReference type="ARBA" id="ARBA00004236"/>
    </source>
</evidence>
<feature type="domain" description="Histidine kinase" evidence="15">
    <location>
        <begin position="798"/>
        <end position="1031"/>
    </location>
</feature>
<keyword evidence="9" id="KW-1133">Transmembrane helix</keyword>
<dbReference type="SUPFAM" id="SSF52172">
    <property type="entry name" value="CheY-like"/>
    <property type="match status" value="1"/>
</dbReference>
<evidence type="ECO:0000259" key="16">
    <source>
        <dbReference type="PROSITE" id="PS50110"/>
    </source>
</evidence>
<dbReference type="CDD" id="cd06225">
    <property type="entry name" value="HAMP"/>
    <property type="match status" value="5"/>
</dbReference>
<dbReference type="EMBL" id="FZNO01000054">
    <property type="protein sequence ID" value="SNR98041.1"/>
    <property type="molecule type" value="Genomic_DNA"/>
</dbReference>
<dbReference type="Gene3D" id="3.40.50.2300">
    <property type="match status" value="1"/>
</dbReference>
<feature type="domain" description="HAMP" evidence="17">
    <location>
        <begin position="496"/>
        <end position="548"/>
    </location>
</feature>
<keyword evidence="8 18" id="KW-0418">Kinase</keyword>
<dbReference type="SMART" id="SM00387">
    <property type="entry name" value="HATPase_c"/>
    <property type="match status" value="1"/>
</dbReference>
<dbReference type="SUPFAM" id="SSF58104">
    <property type="entry name" value="Methyl-accepting chemotaxis protein (MCP) signaling domain"/>
    <property type="match status" value="2"/>
</dbReference>
<organism evidence="18 19">
    <name type="scientific">Blastococcus mobilis</name>
    <dbReference type="NCBI Taxonomy" id="1938746"/>
    <lineage>
        <taxon>Bacteria</taxon>
        <taxon>Bacillati</taxon>
        <taxon>Actinomycetota</taxon>
        <taxon>Actinomycetes</taxon>
        <taxon>Geodermatophilales</taxon>
        <taxon>Geodermatophilaceae</taxon>
        <taxon>Blastococcus</taxon>
    </lineage>
</organism>
<keyword evidence="19" id="KW-1185">Reference proteome</keyword>
<dbReference type="InterPro" id="IPR036097">
    <property type="entry name" value="HisK_dim/P_sf"/>
</dbReference>
<feature type="domain" description="HAMP" evidence="17">
    <location>
        <begin position="312"/>
        <end position="364"/>
    </location>
</feature>
<dbReference type="Gene3D" id="3.30.565.10">
    <property type="entry name" value="Histidine kinase-like ATPase, C-terminal domain"/>
    <property type="match status" value="1"/>
</dbReference>
<dbReference type="Gene3D" id="3.30.450.40">
    <property type="match status" value="1"/>
</dbReference>
<dbReference type="SUPFAM" id="SSF47384">
    <property type="entry name" value="Homodimeric domain of signal transducing histidine kinase"/>
    <property type="match status" value="1"/>
</dbReference>
<proteinExistence type="inferred from homology"/>
<feature type="domain" description="HAMP" evidence="17">
    <location>
        <begin position="220"/>
        <end position="272"/>
    </location>
</feature>
<dbReference type="FunFam" id="1.20.120.1530:FF:000002">
    <property type="entry name" value="Two-component osmosensing histidine kinase"/>
    <property type="match status" value="3"/>
</dbReference>
<evidence type="ECO:0000256" key="5">
    <source>
        <dbReference type="ARBA" id="ARBA00022553"/>
    </source>
</evidence>
<dbReference type="PROSITE" id="PS50885">
    <property type="entry name" value="HAMP"/>
    <property type="match status" value="5"/>
</dbReference>
<reference evidence="18 19" key="1">
    <citation type="submission" date="2017-06" db="EMBL/GenBank/DDBJ databases">
        <authorList>
            <person name="Kim H.J."/>
            <person name="Triplett B.A."/>
        </authorList>
    </citation>
    <scope>NUCLEOTIDE SEQUENCE [LARGE SCALE GENOMIC DNA]</scope>
    <source>
        <strain evidence="18 19">DSM 44272</strain>
    </source>
</reference>
<evidence type="ECO:0000256" key="11">
    <source>
        <dbReference type="ARBA" id="ARBA00074306"/>
    </source>
</evidence>
<dbReference type="SMART" id="SM00304">
    <property type="entry name" value="HAMP"/>
    <property type="match status" value="5"/>
</dbReference>
<evidence type="ECO:0000256" key="10">
    <source>
        <dbReference type="ARBA" id="ARBA00023012"/>
    </source>
</evidence>
<evidence type="ECO:0000313" key="18">
    <source>
        <dbReference type="EMBL" id="SNR98041.1"/>
    </source>
</evidence>
<dbReference type="PRINTS" id="PR00344">
    <property type="entry name" value="BCTRLSENSOR"/>
</dbReference>
<evidence type="ECO:0000256" key="14">
    <source>
        <dbReference type="SAM" id="MobiDB-lite"/>
    </source>
</evidence>
<dbReference type="InterPro" id="IPR005467">
    <property type="entry name" value="His_kinase_dom"/>
</dbReference>